<protein>
    <submittedName>
        <fullName evidence="1">Uncharacterized protein</fullName>
    </submittedName>
</protein>
<proteinExistence type="predicted"/>
<evidence type="ECO:0000313" key="2">
    <source>
        <dbReference type="Proteomes" id="UP000326857"/>
    </source>
</evidence>
<organism evidence="1 2">
    <name type="scientific">Sphingomonas aurantiaca</name>
    <dbReference type="NCBI Taxonomy" id="185949"/>
    <lineage>
        <taxon>Bacteria</taxon>
        <taxon>Pseudomonadati</taxon>
        <taxon>Pseudomonadota</taxon>
        <taxon>Alphaproteobacteria</taxon>
        <taxon>Sphingomonadales</taxon>
        <taxon>Sphingomonadaceae</taxon>
        <taxon>Sphingomonas</taxon>
    </lineage>
</organism>
<dbReference type="EMBL" id="CABVLI010000001">
    <property type="protein sequence ID" value="VVS95852.1"/>
    <property type="molecule type" value="Genomic_DNA"/>
</dbReference>
<accession>A0A5E7XN28</accession>
<evidence type="ECO:0000313" key="1">
    <source>
        <dbReference type="EMBL" id="VVS95852.1"/>
    </source>
</evidence>
<name>A0A5E7XN28_9SPHN</name>
<dbReference type="AlphaFoldDB" id="A0A5E7XN28"/>
<reference evidence="1 2" key="1">
    <citation type="submission" date="2019-09" db="EMBL/GenBank/DDBJ databases">
        <authorList>
            <person name="Dittami M. S."/>
        </authorList>
    </citation>
    <scope>NUCLEOTIDE SEQUENCE [LARGE SCALE GENOMIC DNA]</scope>
    <source>
        <strain evidence="1">SPHINGO391</strain>
    </source>
</reference>
<sequence length="53" mass="6095">MYTAFNRNAVTDIDIVFDKYMIANVAVGANRRTLQDMDESPYTCSATNRFRLN</sequence>
<dbReference type="Proteomes" id="UP000326857">
    <property type="component" value="Unassembled WGS sequence"/>
</dbReference>
<gene>
    <name evidence="1" type="ORF">SPHINGO391_10005</name>
</gene>